<sequence length="190" mass="21230">MRLQGVSLEKLENAKEQWTFYIVHEQEADVANPAPGDPRSDFSKDSPEWQLPSSFPALSTDPVGRTSPATDSAFRFRHTQQPTQQKPTQNPSRRSQLGRHRPIFDPSSQHTECTSIFYVQQRKSQLLQRPEKRGKCRQRRVTNGSNASAIVVIVPEGPGSGHCGTVRDCRDPLPFAARLGAALHAEMTDL</sequence>
<evidence type="ECO:0000256" key="1">
    <source>
        <dbReference type="SAM" id="MobiDB-lite"/>
    </source>
</evidence>
<feature type="compositionally biased region" description="Basic and acidic residues" evidence="1">
    <location>
        <begin position="38"/>
        <end position="47"/>
    </location>
</feature>
<proteinExistence type="predicted"/>
<protein>
    <submittedName>
        <fullName evidence="2">Uncharacterized protein</fullName>
    </submittedName>
</protein>
<accession>A0A1C7LRE3</accession>
<organism evidence="2 3">
    <name type="scientific">Grifola frondosa</name>
    <name type="common">Maitake</name>
    <name type="synonym">Polyporus frondosus</name>
    <dbReference type="NCBI Taxonomy" id="5627"/>
    <lineage>
        <taxon>Eukaryota</taxon>
        <taxon>Fungi</taxon>
        <taxon>Dikarya</taxon>
        <taxon>Basidiomycota</taxon>
        <taxon>Agaricomycotina</taxon>
        <taxon>Agaricomycetes</taxon>
        <taxon>Polyporales</taxon>
        <taxon>Grifolaceae</taxon>
        <taxon>Grifola</taxon>
    </lineage>
</organism>
<feature type="region of interest" description="Disordered" evidence="1">
    <location>
        <begin position="29"/>
        <end position="108"/>
    </location>
</feature>
<keyword evidence="3" id="KW-1185">Reference proteome</keyword>
<feature type="compositionally biased region" description="Low complexity" evidence="1">
    <location>
        <begin position="79"/>
        <end position="91"/>
    </location>
</feature>
<dbReference type="Proteomes" id="UP000092993">
    <property type="component" value="Unassembled WGS sequence"/>
</dbReference>
<gene>
    <name evidence="2" type="ORF">A0H81_12709</name>
</gene>
<evidence type="ECO:0000313" key="3">
    <source>
        <dbReference type="Proteomes" id="UP000092993"/>
    </source>
</evidence>
<dbReference type="AlphaFoldDB" id="A0A1C7LRE3"/>
<dbReference type="EMBL" id="LUGG01000024">
    <property type="protein sequence ID" value="OBZ67341.1"/>
    <property type="molecule type" value="Genomic_DNA"/>
</dbReference>
<name>A0A1C7LRE3_GRIFR</name>
<evidence type="ECO:0000313" key="2">
    <source>
        <dbReference type="EMBL" id="OBZ67341.1"/>
    </source>
</evidence>
<comment type="caution">
    <text evidence="2">The sequence shown here is derived from an EMBL/GenBank/DDBJ whole genome shotgun (WGS) entry which is preliminary data.</text>
</comment>
<reference evidence="2 3" key="1">
    <citation type="submission" date="2016-03" db="EMBL/GenBank/DDBJ databases">
        <title>Whole genome sequencing of Grifola frondosa 9006-11.</title>
        <authorList>
            <person name="Min B."/>
            <person name="Park H."/>
            <person name="Kim J.-G."/>
            <person name="Cho H."/>
            <person name="Oh Y.-L."/>
            <person name="Kong W.-S."/>
            <person name="Choi I.-G."/>
        </authorList>
    </citation>
    <scope>NUCLEOTIDE SEQUENCE [LARGE SCALE GENOMIC DNA]</scope>
    <source>
        <strain evidence="2 3">9006-11</strain>
    </source>
</reference>